<reference evidence="1 2" key="1">
    <citation type="journal article" date="2018" name="Front. Microbiol.">
        <title>Genomic and genetic insights into a cosmopolitan fungus, Paecilomyces variotii (Eurotiales).</title>
        <authorList>
            <person name="Urquhart A.S."/>
            <person name="Mondo S.J."/>
            <person name="Makela M.R."/>
            <person name="Hane J.K."/>
            <person name="Wiebenga A."/>
            <person name="He G."/>
            <person name="Mihaltcheva S."/>
            <person name="Pangilinan J."/>
            <person name="Lipzen A."/>
            <person name="Barry K."/>
            <person name="de Vries R.P."/>
            <person name="Grigoriev I.V."/>
            <person name="Idnurm A."/>
        </authorList>
    </citation>
    <scope>NUCLEOTIDE SEQUENCE [LARGE SCALE GENOMIC DNA]</scope>
    <source>
        <strain evidence="1 2">CBS 101075</strain>
    </source>
</reference>
<sequence length="375" mass="41774">MIEDVTIEDLLGPEYVPVDGDRVLSQQEHSALSQRLREIPSQPINLENDELRVHGRSWTKEYMDALRVAHLDNLPLDRFFPPDYIPGDTDPVFSSLAAEVTQLKEDDIRSFSLEKCSISAVGFINFFNHLAELVTTGEAILPEWLHSDSSSEVLPTSDEKDGAEYTARSCLISLLVGIVAKPSLGEIVPGWEFIVSSGRKKSCKIWLGNSGKVKAPNDEPITLRTWDSVTRENMISQIPLVSLEAKARRPGDPDPFNWDTFAQEVAKLLGQAMASCKEMHGGWKDQDAWLISIHGTEVRLVTARFKEGYLRQVNSSMVARTEYLVVFRSRPFDLILDEGRVQAVKAIVALLRWIKSGSSLQSTMHGVLNAARSGA</sequence>
<proteinExistence type="predicted"/>
<dbReference type="AlphaFoldDB" id="A0A443HLU3"/>
<gene>
    <name evidence="1" type="ORF">C8Q69DRAFT_514543</name>
</gene>
<accession>A0A443HLU3</accession>
<dbReference type="GeneID" id="39602621"/>
<keyword evidence="2" id="KW-1185">Reference proteome</keyword>
<protein>
    <submittedName>
        <fullName evidence="1">Uncharacterized protein</fullName>
    </submittedName>
</protein>
<comment type="caution">
    <text evidence="1">The sequence shown here is derived from an EMBL/GenBank/DDBJ whole genome shotgun (WGS) entry which is preliminary data.</text>
</comment>
<evidence type="ECO:0000313" key="1">
    <source>
        <dbReference type="EMBL" id="RWQ92790.1"/>
    </source>
</evidence>
<dbReference type="Proteomes" id="UP000283841">
    <property type="component" value="Unassembled WGS sequence"/>
</dbReference>
<dbReference type="RefSeq" id="XP_028482435.1">
    <property type="nucleotide sequence ID" value="XM_028633344.1"/>
</dbReference>
<dbReference type="EMBL" id="RCNU01000012">
    <property type="protein sequence ID" value="RWQ92790.1"/>
    <property type="molecule type" value="Genomic_DNA"/>
</dbReference>
<organism evidence="1 2">
    <name type="scientific">Byssochlamys spectabilis</name>
    <name type="common">Paecilomyces variotii</name>
    <dbReference type="NCBI Taxonomy" id="264951"/>
    <lineage>
        <taxon>Eukaryota</taxon>
        <taxon>Fungi</taxon>
        <taxon>Dikarya</taxon>
        <taxon>Ascomycota</taxon>
        <taxon>Pezizomycotina</taxon>
        <taxon>Eurotiomycetes</taxon>
        <taxon>Eurotiomycetidae</taxon>
        <taxon>Eurotiales</taxon>
        <taxon>Thermoascaceae</taxon>
        <taxon>Paecilomyces</taxon>
    </lineage>
</organism>
<dbReference type="VEuPathDB" id="FungiDB:C8Q69DRAFT_514543"/>
<evidence type="ECO:0000313" key="2">
    <source>
        <dbReference type="Proteomes" id="UP000283841"/>
    </source>
</evidence>
<name>A0A443HLU3_BYSSP</name>